<sequence length="340" mass="37547">MRYASMCCMLDEATRNLFIAEINRILPKNSQNRLISAMRYVLLAPAKYIRPFLVIASSSIFNIKVEKAITAAAAIEFIHAYSLIHDDLPCMDNSDTRRGQPSCHKKFGEATAILAGDALLTLAFEVLSSLNCEIIKVLSQAIGVRGMVGGQILDINSEHIDFNPQPYVIPVLDTGIQKALPTSISCKKPCDGEAEHEMDSSVKHWNDTLSTLKPQHSYGCMYNAGMTSGQADKIKEVHLMKTAKLFAASCEIGAIIGNATSEERRASYNYGINLGLIFQAKDDIEDYEQDKTNNLISVLGKSEMEEYIDGLFKQASDNLSVLSGNTNYLYDLLNQVRKDG</sequence>
<dbReference type="GO" id="GO:0008299">
    <property type="term" value="P:isoprenoid biosynthetic process"/>
    <property type="evidence" value="ECO:0007669"/>
    <property type="project" value="UniProtKB-KW"/>
</dbReference>
<dbReference type="CDD" id="cd00685">
    <property type="entry name" value="Trans_IPPS_HT"/>
    <property type="match status" value="1"/>
</dbReference>
<dbReference type="Gene3D" id="1.10.600.10">
    <property type="entry name" value="Farnesyl Diphosphate Synthase"/>
    <property type="match status" value="1"/>
</dbReference>
<keyword evidence="5" id="KW-0460">Magnesium</keyword>
<dbReference type="InterPro" id="IPR008949">
    <property type="entry name" value="Isoprenoid_synthase_dom_sf"/>
</dbReference>
<evidence type="ECO:0000256" key="7">
    <source>
        <dbReference type="RuleBase" id="RU004466"/>
    </source>
</evidence>
<dbReference type="Pfam" id="PF00348">
    <property type="entry name" value="polyprenyl_synt"/>
    <property type="match status" value="2"/>
</dbReference>
<dbReference type="InterPro" id="IPR000092">
    <property type="entry name" value="Polyprenyl_synt"/>
</dbReference>
<evidence type="ECO:0000256" key="2">
    <source>
        <dbReference type="ARBA" id="ARBA00006706"/>
    </source>
</evidence>
<keyword evidence="6" id="KW-0414">Isoprene biosynthesis</keyword>
<protein>
    <submittedName>
        <fullName evidence="8">Polyprenyl synthetase family protein</fullName>
    </submittedName>
</protein>
<dbReference type="AlphaFoldDB" id="A0AAU7Q1U1"/>
<keyword evidence="3 7" id="KW-0808">Transferase</keyword>
<accession>A0AAU7Q1U1</accession>
<evidence type="ECO:0000256" key="3">
    <source>
        <dbReference type="ARBA" id="ARBA00022679"/>
    </source>
</evidence>
<evidence type="ECO:0000256" key="4">
    <source>
        <dbReference type="ARBA" id="ARBA00022723"/>
    </source>
</evidence>
<gene>
    <name evidence="8" type="ORF">ABLO99_07435</name>
</gene>
<evidence type="ECO:0000256" key="6">
    <source>
        <dbReference type="ARBA" id="ARBA00023229"/>
    </source>
</evidence>
<keyword evidence="4" id="KW-0479">Metal-binding</keyword>
<evidence type="ECO:0000256" key="1">
    <source>
        <dbReference type="ARBA" id="ARBA00001946"/>
    </source>
</evidence>
<dbReference type="PANTHER" id="PTHR43281">
    <property type="entry name" value="FARNESYL DIPHOSPHATE SYNTHASE"/>
    <property type="match status" value="1"/>
</dbReference>
<dbReference type="GO" id="GO:0004659">
    <property type="term" value="F:prenyltransferase activity"/>
    <property type="evidence" value="ECO:0007669"/>
    <property type="project" value="InterPro"/>
</dbReference>
<dbReference type="GO" id="GO:0046872">
    <property type="term" value="F:metal ion binding"/>
    <property type="evidence" value="ECO:0007669"/>
    <property type="project" value="UniProtKB-KW"/>
</dbReference>
<evidence type="ECO:0000313" key="8">
    <source>
        <dbReference type="EMBL" id="XBS66979.1"/>
    </source>
</evidence>
<name>A0AAU7Q1U1_9RICK</name>
<dbReference type="PANTHER" id="PTHR43281:SF1">
    <property type="entry name" value="FARNESYL DIPHOSPHATE SYNTHASE"/>
    <property type="match status" value="1"/>
</dbReference>
<evidence type="ECO:0000256" key="5">
    <source>
        <dbReference type="ARBA" id="ARBA00022842"/>
    </source>
</evidence>
<organism evidence="8">
    <name type="scientific">Wolbachia endosymbiont of Armadillidium arcangelii</name>
    <dbReference type="NCBI Taxonomy" id="3158571"/>
    <lineage>
        <taxon>Bacteria</taxon>
        <taxon>Pseudomonadati</taxon>
        <taxon>Pseudomonadota</taxon>
        <taxon>Alphaproteobacteria</taxon>
        <taxon>Rickettsiales</taxon>
        <taxon>Anaplasmataceae</taxon>
        <taxon>Wolbachieae</taxon>
        <taxon>Wolbachia</taxon>
    </lineage>
</organism>
<comment type="cofactor">
    <cofactor evidence="1">
        <name>Mg(2+)</name>
        <dbReference type="ChEBI" id="CHEBI:18420"/>
    </cofactor>
</comment>
<dbReference type="RefSeq" id="WP_349967474.1">
    <property type="nucleotide sequence ID" value="NZ_CP157942.1"/>
</dbReference>
<reference evidence="8" key="1">
    <citation type="submission" date="2024-06" db="EMBL/GenBank/DDBJ databases">
        <authorList>
            <person name="Dussert Y."/>
            <person name="Peccoud J."/>
            <person name="Pigeault R."/>
        </authorList>
    </citation>
    <scope>NUCLEOTIDE SEQUENCE</scope>
    <source>
        <strain evidence="8">WArc</strain>
    </source>
</reference>
<proteinExistence type="inferred from homology"/>
<dbReference type="EMBL" id="CP157942">
    <property type="protein sequence ID" value="XBS66979.1"/>
    <property type="molecule type" value="Genomic_DNA"/>
</dbReference>
<dbReference type="PROSITE" id="PS00723">
    <property type="entry name" value="POLYPRENYL_SYNTHASE_1"/>
    <property type="match status" value="1"/>
</dbReference>
<dbReference type="SUPFAM" id="SSF48576">
    <property type="entry name" value="Terpenoid synthases"/>
    <property type="match status" value="1"/>
</dbReference>
<comment type="similarity">
    <text evidence="2 7">Belongs to the FPP/GGPP synthase family.</text>
</comment>
<dbReference type="InterPro" id="IPR033749">
    <property type="entry name" value="Polyprenyl_synt_CS"/>
</dbReference>